<reference evidence="1" key="1">
    <citation type="submission" date="2020-10" db="EMBL/GenBank/DDBJ databases">
        <authorList>
            <person name="Hahn C.J."/>
            <person name="Laso-Perez R."/>
            <person name="Vulcano F."/>
            <person name="Vaziourakis K.-M."/>
            <person name="Stokke R."/>
            <person name="Steen I.H."/>
            <person name="Teske A."/>
            <person name="Boetius A."/>
            <person name="Liebeke M."/>
            <person name="Amann R."/>
            <person name="Knittel K."/>
        </authorList>
    </citation>
    <scope>NUCLEOTIDE SEQUENCE</scope>
    <source>
        <strain evidence="1">Gfbio:e3339647-f889-4370-9287-4fb5cb688e4c:AG392D22_GoMArc1</strain>
    </source>
</reference>
<accession>A0A811T7W4</accession>
<name>A0A811T7W4_9EURY</name>
<proteinExistence type="predicted"/>
<dbReference type="EMBL" id="CAJHIS010000012">
    <property type="protein sequence ID" value="CAD6493496.1"/>
    <property type="molecule type" value="Genomic_DNA"/>
</dbReference>
<dbReference type="Proteomes" id="UP000634805">
    <property type="component" value="Unassembled WGS sequence"/>
</dbReference>
<comment type="caution">
    <text evidence="1">The sequence shown here is derived from an EMBL/GenBank/DDBJ whole genome shotgun (WGS) entry which is preliminary data.</text>
</comment>
<dbReference type="AlphaFoldDB" id="A0A811T7W4"/>
<gene>
    <name evidence="1" type="ORF">EMLJLAPB_00529</name>
</gene>
<sequence>MLATSATILEMVIFNDKEKVQGVKYVFQGLVDGFKGKMGKTVIPPAEENPNSACNL</sequence>
<evidence type="ECO:0000313" key="2">
    <source>
        <dbReference type="Proteomes" id="UP000634805"/>
    </source>
</evidence>
<organism evidence="1 2">
    <name type="scientific">Candidatus Argoarchaeum ethanivorans</name>
    <dbReference type="NCBI Taxonomy" id="2608793"/>
    <lineage>
        <taxon>Archaea</taxon>
        <taxon>Methanobacteriati</taxon>
        <taxon>Methanobacteriota</taxon>
        <taxon>Stenosarchaea group</taxon>
        <taxon>Methanomicrobia</taxon>
        <taxon>Methanosarcinales</taxon>
        <taxon>Methanosarcinales incertae sedis</taxon>
        <taxon>GOM Arc I cluster</taxon>
        <taxon>Candidatus Argoarchaeum</taxon>
    </lineage>
</organism>
<protein>
    <submittedName>
        <fullName evidence="1">Uncharacterized protein</fullName>
    </submittedName>
</protein>
<evidence type="ECO:0000313" key="1">
    <source>
        <dbReference type="EMBL" id="CAD6493496.1"/>
    </source>
</evidence>